<reference evidence="10" key="1">
    <citation type="journal article" date="2019" name="Int. J. Syst. Evol. Microbiol.">
        <title>The Global Catalogue of Microorganisms (GCM) 10K type strain sequencing project: providing services to taxonomists for standard genome sequencing and annotation.</title>
        <authorList>
            <consortium name="The Broad Institute Genomics Platform"/>
            <consortium name="The Broad Institute Genome Sequencing Center for Infectious Disease"/>
            <person name="Wu L."/>
            <person name="Ma J."/>
        </authorList>
    </citation>
    <scope>NUCLEOTIDE SEQUENCE [LARGE SCALE GENOMIC DNA]</scope>
    <source>
        <strain evidence="10">CCUG 49018</strain>
    </source>
</reference>
<comment type="caution">
    <text evidence="9">The sequence shown here is derived from an EMBL/GenBank/DDBJ whole genome shotgun (WGS) entry which is preliminary data.</text>
</comment>
<dbReference type="PANTHER" id="PTHR34979:SF1">
    <property type="entry name" value="INNER MEMBRANE PROTEIN YGAZ"/>
    <property type="match status" value="1"/>
</dbReference>
<evidence type="ECO:0000256" key="7">
    <source>
        <dbReference type="ARBA" id="ARBA00023136"/>
    </source>
</evidence>
<feature type="transmembrane region" description="Helical" evidence="8">
    <location>
        <begin position="70"/>
        <end position="94"/>
    </location>
</feature>
<dbReference type="RefSeq" id="WP_013675694.1">
    <property type="nucleotide sequence ID" value="NZ_BAABKS010000050.1"/>
</dbReference>
<dbReference type="InterPro" id="IPR011606">
    <property type="entry name" value="Brnchd-chn_aa_trnsp_permease"/>
</dbReference>
<feature type="transmembrane region" description="Helical" evidence="8">
    <location>
        <begin position="203"/>
        <end position="230"/>
    </location>
</feature>
<accession>A0ABW3VTI0</accession>
<evidence type="ECO:0000256" key="1">
    <source>
        <dbReference type="ARBA" id="ARBA00004651"/>
    </source>
</evidence>
<feature type="transmembrane region" description="Helical" evidence="8">
    <location>
        <begin position="141"/>
        <end position="165"/>
    </location>
</feature>
<keyword evidence="3" id="KW-0813">Transport</keyword>
<dbReference type="PANTHER" id="PTHR34979">
    <property type="entry name" value="INNER MEMBRANE PROTEIN YGAZ"/>
    <property type="match status" value="1"/>
</dbReference>
<evidence type="ECO:0000256" key="5">
    <source>
        <dbReference type="ARBA" id="ARBA00022692"/>
    </source>
</evidence>
<sequence length="243" mass="24012">MRSFRRTPGTGDADGRDVRDDGGDLRDVAALAAAIGVVGASFGALAATAGMPLPMVVGMSLIVFAGGSQFLAVAVVAAGGGAVAAVVGGLLLNLRHLPFGLAMAPVVADRPLGRIVGAHVLIDESVAFARARGTGPRARRAFWACGVSFFLVWNLGTVVGALAGAAMPDPATFGVDAAFPAALVALLLPTLRAADARRVGLGAAAVALAATPFLPPGLPVLVGLAGLALAGRAPARTRPGEAS</sequence>
<evidence type="ECO:0000313" key="10">
    <source>
        <dbReference type="Proteomes" id="UP001597182"/>
    </source>
</evidence>
<keyword evidence="4" id="KW-1003">Cell membrane</keyword>
<proteinExistence type="inferred from homology"/>
<gene>
    <name evidence="9" type="ORF">ACFQ34_30720</name>
</gene>
<keyword evidence="10" id="KW-1185">Reference proteome</keyword>
<feature type="transmembrane region" description="Helical" evidence="8">
    <location>
        <begin position="28"/>
        <end position="50"/>
    </location>
</feature>
<comment type="similarity">
    <text evidence="2">Belongs to the AzlC family.</text>
</comment>
<dbReference type="Proteomes" id="UP001597182">
    <property type="component" value="Unassembled WGS sequence"/>
</dbReference>
<evidence type="ECO:0000256" key="6">
    <source>
        <dbReference type="ARBA" id="ARBA00022989"/>
    </source>
</evidence>
<evidence type="ECO:0000256" key="3">
    <source>
        <dbReference type="ARBA" id="ARBA00022448"/>
    </source>
</evidence>
<dbReference type="Pfam" id="PF03591">
    <property type="entry name" value="AzlC"/>
    <property type="match status" value="1"/>
</dbReference>
<evidence type="ECO:0000256" key="4">
    <source>
        <dbReference type="ARBA" id="ARBA00022475"/>
    </source>
</evidence>
<feature type="transmembrane region" description="Helical" evidence="8">
    <location>
        <begin position="171"/>
        <end position="191"/>
    </location>
</feature>
<evidence type="ECO:0000313" key="9">
    <source>
        <dbReference type="EMBL" id="MFD1237680.1"/>
    </source>
</evidence>
<keyword evidence="5 8" id="KW-0812">Transmembrane</keyword>
<name>A0ABW3VTI0_9PSEU</name>
<protein>
    <submittedName>
        <fullName evidence="9">AzlC family ABC transporter permease</fullName>
    </submittedName>
</protein>
<evidence type="ECO:0000256" key="8">
    <source>
        <dbReference type="SAM" id="Phobius"/>
    </source>
</evidence>
<keyword evidence="6 8" id="KW-1133">Transmembrane helix</keyword>
<dbReference type="EMBL" id="JBHTMB010000305">
    <property type="protein sequence ID" value="MFD1237680.1"/>
    <property type="molecule type" value="Genomic_DNA"/>
</dbReference>
<keyword evidence="7 8" id="KW-0472">Membrane</keyword>
<organism evidence="9 10">
    <name type="scientific">Pseudonocardia benzenivorans</name>
    <dbReference type="NCBI Taxonomy" id="228005"/>
    <lineage>
        <taxon>Bacteria</taxon>
        <taxon>Bacillati</taxon>
        <taxon>Actinomycetota</taxon>
        <taxon>Actinomycetes</taxon>
        <taxon>Pseudonocardiales</taxon>
        <taxon>Pseudonocardiaceae</taxon>
        <taxon>Pseudonocardia</taxon>
    </lineage>
</organism>
<evidence type="ECO:0000256" key="2">
    <source>
        <dbReference type="ARBA" id="ARBA00010735"/>
    </source>
</evidence>
<comment type="subcellular location">
    <subcellularLocation>
        <location evidence="1">Cell membrane</location>
        <topology evidence="1">Multi-pass membrane protein</topology>
    </subcellularLocation>
</comment>